<keyword evidence="6 8" id="KW-0472">Membrane</keyword>
<accession>A0A4R4VMB4</accession>
<feature type="transmembrane region" description="Helical" evidence="8">
    <location>
        <begin position="122"/>
        <end position="144"/>
    </location>
</feature>
<dbReference type="PROSITE" id="PS00216">
    <property type="entry name" value="SUGAR_TRANSPORT_1"/>
    <property type="match status" value="1"/>
</dbReference>
<evidence type="ECO:0000256" key="8">
    <source>
        <dbReference type="SAM" id="Phobius"/>
    </source>
</evidence>
<dbReference type="PANTHER" id="PTHR43045:SF1">
    <property type="entry name" value="SHIKIMATE TRANSPORTER"/>
    <property type="match status" value="1"/>
</dbReference>
<evidence type="ECO:0000256" key="1">
    <source>
        <dbReference type="ARBA" id="ARBA00004651"/>
    </source>
</evidence>
<evidence type="ECO:0000259" key="9">
    <source>
        <dbReference type="PROSITE" id="PS50850"/>
    </source>
</evidence>
<dbReference type="InterPro" id="IPR020846">
    <property type="entry name" value="MFS_dom"/>
</dbReference>
<feature type="transmembrane region" description="Helical" evidence="8">
    <location>
        <begin position="280"/>
        <end position="301"/>
    </location>
</feature>
<dbReference type="InterPro" id="IPR005829">
    <property type="entry name" value="Sugar_transporter_CS"/>
</dbReference>
<name>A0A4R4VMB4_9PSEU</name>
<dbReference type="EMBL" id="SMKS01000040">
    <property type="protein sequence ID" value="TDD03325.1"/>
    <property type="molecule type" value="Genomic_DNA"/>
</dbReference>
<keyword evidence="11" id="KW-1185">Reference proteome</keyword>
<feature type="transmembrane region" description="Helical" evidence="8">
    <location>
        <begin position="253"/>
        <end position="274"/>
    </location>
</feature>
<evidence type="ECO:0000313" key="11">
    <source>
        <dbReference type="Proteomes" id="UP000295674"/>
    </source>
</evidence>
<reference evidence="10 11" key="1">
    <citation type="submission" date="2019-03" db="EMBL/GenBank/DDBJ databases">
        <title>Draft genome sequences of novel Actinobacteria.</title>
        <authorList>
            <person name="Sahin N."/>
            <person name="Ay H."/>
            <person name="Saygin H."/>
        </authorList>
    </citation>
    <scope>NUCLEOTIDE SEQUENCE [LARGE SCALE GENOMIC DNA]</scope>
    <source>
        <strain evidence="10 11">16K309</strain>
    </source>
</reference>
<gene>
    <name evidence="10" type="ORF">E1181_20765</name>
</gene>
<organism evidence="10 11">
    <name type="scientific">Saccharopolyspora terrae</name>
    <dbReference type="NCBI Taxonomy" id="2530384"/>
    <lineage>
        <taxon>Bacteria</taxon>
        <taxon>Bacillati</taxon>
        <taxon>Actinomycetota</taxon>
        <taxon>Actinomycetes</taxon>
        <taxon>Pseudonocardiales</taxon>
        <taxon>Pseudonocardiaceae</taxon>
        <taxon>Saccharopolyspora</taxon>
    </lineage>
</organism>
<dbReference type="PROSITE" id="PS50850">
    <property type="entry name" value="MFS"/>
    <property type="match status" value="1"/>
</dbReference>
<dbReference type="Pfam" id="PF07690">
    <property type="entry name" value="MFS_1"/>
    <property type="match status" value="1"/>
</dbReference>
<feature type="transmembrane region" description="Helical" evidence="8">
    <location>
        <begin position="156"/>
        <end position="176"/>
    </location>
</feature>
<evidence type="ECO:0000256" key="4">
    <source>
        <dbReference type="ARBA" id="ARBA00022692"/>
    </source>
</evidence>
<dbReference type="SUPFAM" id="SSF103473">
    <property type="entry name" value="MFS general substrate transporter"/>
    <property type="match status" value="1"/>
</dbReference>
<dbReference type="OrthoDB" id="8953821at2"/>
<comment type="caution">
    <text evidence="10">The sequence shown here is derived from an EMBL/GenBank/DDBJ whole genome shotgun (WGS) entry which is preliminary data.</text>
</comment>
<feature type="transmembrane region" description="Helical" evidence="8">
    <location>
        <begin position="213"/>
        <end position="232"/>
    </location>
</feature>
<dbReference type="Proteomes" id="UP000295674">
    <property type="component" value="Unassembled WGS sequence"/>
</dbReference>
<keyword evidence="5 8" id="KW-1133">Transmembrane helix</keyword>
<dbReference type="AlphaFoldDB" id="A0A4R4VMB4"/>
<keyword evidence="4 8" id="KW-0812">Transmembrane</keyword>
<keyword evidence="2" id="KW-0813">Transport</keyword>
<dbReference type="GO" id="GO:0022857">
    <property type="term" value="F:transmembrane transporter activity"/>
    <property type="evidence" value="ECO:0007669"/>
    <property type="project" value="InterPro"/>
</dbReference>
<keyword evidence="3" id="KW-1003">Cell membrane</keyword>
<feature type="transmembrane region" description="Helical" evidence="8">
    <location>
        <begin position="188"/>
        <end position="207"/>
    </location>
</feature>
<dbReference type="Gene3D" id="1.20.1250.20">
    <property type="entry name" value="MFS general substrate transporter like domains"/>
    <property type="match status" value="1"/>
</dbReference>
<sequence>MRPDAGSDLLRQSGARRAHRRTPSPDRRCAELAHLPIPRTRQIAVHLGWTRRSDVWRPGPTVNCVAAVRSRQPRRWASAILIVVGLFIRLKVAESPVFEAVRDTTTVRLPIAEVFRRHPRQVALGAGAFLVQSTVSYIFIAYLATYGTTVVGASRTSVLGVIVLSAAISTVLHVVAGAASDRFGRKPVYIWGVIGMGAFIFPAFALFDTGQFTLMLAAHILVFGVALSPSGGPTGAMFAEMFSTRVRYSGASVSYQLAGVLGAALGPIIAASLIEATGSGYAIAGYIAAVAAISLVSIALIREPRHNGHLEPEIKSPVNIR</sequence>
<feature type="domain" description="Major facilitator superfamily (MFS) profile" evidence="9">
    <location>
        <begin position="120"/>
        <end position="321"/>
    </location>
</feature>
<protein>
    <submittedName>
        <fullName evidence="10">MFS transporter</fullName>
    </submittedName>
</protein>
<evidence type="ECO:0000256" key="7">
    <source>
        <dbReference type="SAM" id="MobiDB-lite"/>
    </source>
</evidence>
<dbReference type="InterPro" id="IPR036259">
    <property type="entry name" value="MFS_trans_sf"/>
</dbReference>
<comment type="subcellular location">
    <subcellularLocation>
        <location evidence="1">Cell membrane</location>
        <topology evidence="1">Multi-pass membrane protein</topology>
    </subcellularLocation>
</comment>
<feature type="region of interest" description="Disordered" evidence="7">
    <location>
        <begin position="1"/>
        <end position="26"/>
    </location>
</feature>
<evidence type="ECO:0000256" key="3">
    <source>
        <dbReference type="ARBA" id="ARBA00022475"/>
    </source>
</evidence>
<dbReference type="PANTHER" id="PTHR43045">
    <property type="entry name" value="SHIKIMATE TRANSPORTER"/>
    <property type="match status" value="1"/>
</dbReference>
<evidence type="ECO:0000256" key="2">
    <source>
        <dbReference type="ARBA" id="ARBA00022448"/>
    </source>
</evidence>
<evidence type="ECO:0000256" key="6">
    <source>
        <dbReference type="ARBA" id="ARBA00023136"/>
    </source>
</evidence>
<evidence type="ECO:0000256" key="5">
    <source>
        <dbReference type="ARBA" id="ARBA00022989"/>
    </source>
</evidence>
<evidence type="ECO:0000313" key="10">
    <source>
        <dbReference type="EMBL" id="TDD03325.1"/>
    </source>
</evidence>
<dbReference type="GO" id="GO:0005886">
    <property type="term" value="C:plasma membrane"/>
    <property type="evidence" value="ECO:0007669"/>
    <property type="project" value="UniProtKB-SubCell"/>
</dbReference>
<proteinExistence type="predicted"/>
<dbReference type="InterPro" id="IPR011701">
    <property type="entry name" value="MFS"/>
</dbReference>